<evidence type="ECO:0000313" key="8">
    <source>
        <dbReference type="EMBL" id="CAI0374448.1"/>
    </source>
</evidence>
<dbReference type="Pfam" id="PF01535">
    <property type="entry name" value="PPR"/>
    <property type="match status" value="3"/>
</dbReference>
<evidence type="ECO:0000256" key="6">
    <source>
        <dbReference type="ARBA" id="ARBA00061659"/>
    </source>
</evidence>
<evidence type="ECO:0000256" key="1">
    <source>
        <dbReference type="ARBA" id="ARBA00004229"/>
    </source>
</evidence>
<evidence type="ECO:0000256" key="2">
    <source>
        <dbReference type="ARBA" id="ARBA00022528"/>
    </source>
</evidence>
<feature type="repeat" description="PPR" evidence="7">
    <location>
        <begin position="123"/>
        <end position="157"/>
    </location>
</feature>
<keyword evidence="3" id="KW-0934">Plastid</keyword>
<dbReference type="Pfam" id="PF20431">
    <property type="entry name" value="E_motif"/>
    <property type="match status" value="1"/>
</dbReference>
<comment type="subcellular location">
    <subcellularLocation>
        <location evidence="1">Plastid</location>
        <location evidence="1">Chloroplast</location>
    </subcellularLocation>
</comment>
<dbReference type="PROSITE" id="PS51375">
    <property type="entry name" value="PPR"/>
    <property type="match status" value="6"/>
</dbReference>
<feature type="repeat" description="PPR" evidence="7">
    <location>
        <begin position="545"/>
        <end position="579"/>
    </location>
</feature>
<dbReference type="FunFam" id="1.25.40.10:FF:000496">
    <property type="entry name" value="Pentatricopeptide repeat-containing protein chloroplastic"/>
    <property type="match status" value="1"/>
</dbReference>
<feature type="repeat" description="PPR" evidence="7">
    <location>
        <begin position="442"/>
        <end position="476"/>
    </location>
</feature>
<gene>
    <name evidence="8" type="ORF">LITE_LOCUS208</name>
</gene>
<evidence type="ECO:0008006" key="10">
    <source>
        <dbReference type="Google" id="ProtNLM"/>
    </source>
</evidence>
<dbReference type="FunFam" id="1.25.40.10:FF:000645">
    <property type="entry name" value="Pentatricopeptide repeat-containing protein chloroplastic"/>
    <property type="match status" value="1"/>
</dbReference>
<dbReference type="FunFam" id="1.25.40.10:FF:000797">
    <property type="entry name" value="Pentatricopeptide repeat-containing protein chloroplastic"/>
    <property type="match status" value="1"/>
</dbReference>
<feature type="repeat" description="PPR" evidence="7">
    <location>
        <begin position="342"/>
        <end position="376"/>
    </location>
</feature>
<dbReference type="Gene3D" id="1.25.40.10">
    <property type="entry name" value="Tetratricopeptide repeat domain"/>
    <property type="match status" value="6"/>
</dbReference>
<dbReference type="Pfam" id="PF13041">
    <property type="entry name" value="PPR_2"/>
    <property type="match status" value="3"/>
</dbReference>
<keyword evidence="4" id="KW-0677">Repeat</keyword>
<dbReference type="InterPro" id="IPR011990">
    <property type="entry name" value="TPR-like_helical_dom_sf"/>
</dbReference>
<sequence>MGFTSALRPPLATLPFPPHRSFSTVTVAIPARTPRRDHRRRSPSSQQRLTLMAASISSVGFPVPLTVHSSSPIEDGKASLFTVSPPPNPTLKTPTIRSRLSKLCQEGKPELARHLFDTIPQPTTAMWNTIIIGFICNDMPVEALRFYGEMKKGGFPTTKGDYYTYSSTLKACSQSLNLGAGRAIHCHLIRCLEYPSRIVYNSLLNMYSTCLSQLGSSGGSEFSKYDAVRKVFDTMGKRDVVAWNILVSWYVKTERHVRAVRQFRRMMKMEIKPSPVSFVSVIPAISAMQDFDTANVMYGLLVKLGGEYTTDLFVVSSAIIMYSELGCLDLARKVFDCCLVKNTEVWNSMIGGYVQNNRPREAIDLFLLATQTGQTDNISFLSVLTAVSQLQCLDLAQQLHGFVIKNLGSLPVIIQNAIIVMYSRCSTVHTSFHVFEKMQERDVVSWNTMISAFVQNGFDDEGLSLVYEMQKQKFAIDLVTVTALLSAASNLRNLQIGKQTHAYLLRQDIKFEGMDSYLVDMYAKCGSIRTAEYIFWRNITRSSKDQATWNAMIAGYTHHGLVEEALATFNEMLQQAVSPNAVTLASILPGCTQMGSINLGKQLHAVSIRHLFENNIFLSSALIDMYSKSGSINYAENVFARTGDKNSVTYTTIILGYGQHGMGSKALSLFHSMGDSGVKPDAVTLVAVLSACSHAGLVDEGLRIFNSMEMDFNIEPSVQHYCCVADMLGRVGRVVEAYEFVEQLGEKGDVLQIWGSVLGACRLHGCSELAETVGEKIRQLEEAALHGGVGGYQVLMSNMYAGEGDWRNVDRVRKEMKEKGSMKLVGRSWIDIGGHVTRFASKDQDHHQFDEIYGTLEGLALEMKHSGA</sequence>
<keyword evidence="5" id="KW-0809">Transit peptide</keyword>
<accession>A0AAV0GPY6</accession>
<dbReference type="GO" id="GO:0009507">
    <property type="term" value="C:chloroplast"/>
    <property type="evidence" value="ECO:0007669"/>
    <property type="project" value="UniProtKB-SubCell"/>
</dbReference>
<dbReference type="NCBIfam" id="TIGR00756">
    <property type="entry name" value="PPR"/>
    <property type="match status" value="7"/>
</dbReference>
<reference evidence="8" key="1">
    <citation type="submission" date="2022-08" db="EMBL/GenBank/DDBJ databases">
        <authorList>
            <person name="Gutierrez-Valencia J."/>
        </authorList>
    </citation>
    <scope>NUCLEOTIDE SEQUENCE</scope>
</reference>
<feature type="repeat" description="PPR" evidence="7">
    <location>
        <begin position="239"/>
        <end position="273"/>
    </location>
</feature>
<dbReference type="SUPFAM" id="SSF48452">
    <property type="entry name" value="TPR-like"/>
    <property type="match status" value="1"/>
</dbReference>
<feature type="repeat" description="PPR" evidence="7">
    <location>
        <begin position="646"/>
        <end position="680"/>
    </location>
</feature>
<keyword evidence="2" id="KW-0150">Chloroplast</keyword>
<name>A0AAV0GPY6_9ROSI</name>
<dbReference type="InterPro" id="IPR046960">
    <property type="entry name" value="PPR_At4g14850-like_plant"/>
</dbReference>
<dbReference type="InterPro" id="IPR002885">
    <property type="entry name" value="PPR_rpt"/>
</dbReference>
<dbReference type="EMBL" id="CAMGYJ010000002">
    <property type="protein sequence ID" value="CAI0374448.1"/>
    <property type="molecule type" value="Genomic_DNA"/>
</dbReference>
<organism evidence="8 9">
    <name type="scientific">Linum tenue</name>
    <dbReference type="NCBI Taxonomy" id="586396"/>
    <lineage>
        <taxon>Eukaryota</taxon>
        <taxon>Viridiplantae</taxon>
        <taxon>Streptophyta</taxon>
        <taxon>Embryophyta</taxon>
        <taxon>Tracheophyta</taxon>
        <taxon>Spermatophyta</taxon>
        <taxon>Magnoliopsida</taxon>
        <taxon>eudicotyledons</taxon>
        <taxon>Gunneridae</taxon>
        <taxon>Pentapetalae</taxon>
        <taxon>rosids</taxon>
        <taxon>fabids</taxon>
        <taxon>Malpighiales</taxon>
        <taxon>Linaceae</taxon>
        <taxon>Linum</taxon>
    </lineage>
</organism>
<dbReference type="AlphaFoldDB" id="A0AAV0GPY6"/>
<evidence type="ECO:0000256" key="4">
    <source>
        <dbReference type="ARBA" id="ARBA00022737"/>
    </source>
</evidence>
<dbReference type="InterPro" id="IPR046848">
    <property type="entry name" value="E_motif"/>
</dbReference>
<dbReference type="PANTHER" id="PTHR47926:SF452">
    <property type="entry name" value="PENTATRICOPEPTIDE REPEAT-CONTAINING PROTEIN"/>
    <property type="match status" value="1"/>
</dbReference>
<keyword evidence="9" id="KW-1185">Reference proteome</keyword>
<dbReference type="FunFam" id="1.25.40.10:FF:000243">
    <property type="entry name" value="Pentatricopeptide repeat-containing protein chloroplastic"/>
    <property type="match status" value="1"/>
</dbReference>
<protein>
    <recommendedName>
        <fullName evidence="10">Pentatricopeptide repeat-containing protein</fullName>
    </recommendedName>
</protein>
<dbReference type="Proteomes" id="UP001154282">
    <property type="component" value="Unassembled WGS sequence"/>
</dbReference>
<dbReference type="PANTHER" id="PTHR47926">
    <property type="entry name" value="PENTATRICOPEPTIDE REPEAT-CONTAINING PROTEIN"/>
    <property type="match status" value="1"/>
</dbReference>
<dbReference type="GO" id="GO:0009451">
    <property type="term" value="P:RNA modification"/>
    <property type="evidence" value="ECO:0007669"/>
    <property type="project" value="InterPro"/>
</dbReference>
<comment type="similarity">
    <text evidence="6">Belongs to the PPR family. PCMP-E subfamily.</text>
</comment>
<evidence type="ECO:0000256" key="3">
    <source>
        <dbReference type="ARBA" id="ARBA00022640"/>
    </source>
</evidence>
<evidence type="ECO:0000256" key="7">
    <source>
        <dbReference type="PROSITE-ProRule" id="PRU00708"/>
    </source>
</evidence>
<comment type="caution">
    <text evidence="8">The sequence shown here is derived from an EMBL/GenBank/DDBJ whole genome shotgun (WGS) entry which is preliminary data.</text>
</comment>
<evidence type="ECO:0000256" key="5">
    <source>
        <dbReference type="ARBA" id="ARBA00022946"/>
    </source>
</evidence>
<dbReference type="GO" id="GO:0003729">
    <property type="term" value="F:mRNA binding"/>
    <property type="evidence" value="ECO:0007669"/>
    <property type="project" value="UniProtKB-ARBA"/>
</dbReference>
<proteinExistence type="inferred from homology"/>
<evidence type="ECO:0000313" key="9">
    <source>
        <dbReference type="Proteomes" id="UP001154282"/>
    </source>
</evidence>